<protein>
    <submittedName>
        <fullName evidence="1">Uncharacterized protein</fullName>
    </submittedName>
</protein>
<evidence type="ECO:0000313" key="1">
    <source>
        <dbReference type="EMBL" id="KZT22133.1"/>
    </source>
</evidence>
<proteinExistence type="predicted"/>
<evidence type="ECO:0000313" key="2">
    <source>
        <dbReference type="Proteomes" id="UP000076761"/>
    </source>
</evidence>
<sequence>MVGVDVGGASVDELADVSRQWDVVVSCTGFSAGQGTQVKLTTAVLQAGIRWIR</sequence>
<dbReference type="Proteomes" id="UP000076761">
    <property type="component" value="Unassembled WGS sequence"/>
</dbReference>
<accession>A0A165QA79</accession>
<reference evidence="1 2" key="1">
    <citation type="journal article" date="2016" name="Mol. Biol. Evol.">
        <title>Comparative Genomics of Early-Diverging Mushroom-Forming Fungi Provides Insights into the Origins of Lignocellulose Decay Capabilities.</title>
        <authorList>
            <person name="Nagy L.G."/>
            <person name="Riley R."/>
            <person name="Tritt A."/>
            <person name="Adam C."/>
            <person name="Daum C."/>
            <person name="Floudas D."/>
            <person name="Sun H."/>
            <person name="Yadav J.S."/>
            <person name="Pangilinan J."/>
            <person name="Larsson K.H."/>
            <person name="Matsuura K."/>
            <person name="Barry K."/>
            <person name="Labutti K."/>
            <person name="Kuo R."/>
            <person name="Ohm R.A."/>
            <person name="Bhattacharya S.S."/>
            <person name="Shirouzu T."/>
            <person name="Yoshinaga Y."/>
            <person name="Martin F.M."/>
            <person name="Grigoriev I.V."/>
            <person name="Hibbett D.S."/>
        </authorList>
    </citation>
    <scope>NUCLEOTIDE SEQUENCE [LARGE SCALE GENOMIC DNA]</scope>
    <source>
        <strain evidence="1 2">HHB14362 ss-1</strain>
    </source>
</reference>
<gene>
    <name evidence="1" type="ORF">NEOLEDRAFT_1138480</name>
</gene>
<organism evidence="1 2">
    <name type="scientific">Neolentinus lepideus HHB14362 ss-1</name>
    <dbReference type="NCBI Taxonomy" id="1314782"/>
    <lineage>
        <taxon>Eukaryota</taxon>
        <taxon>Fungi</taxon>
        <taxon>Dikarya</taxon>
        <taxon>Basidiomycota</taxon>
        <taxon>Agaricomycotina</taxon>
        <taxon>Agaricomycetes</taxon>
        <taxon>Gloeophyllales</taxon>
        <taxon>Gloeophyllaceae</taxon>
        <taxon>Neolentinus</taxon>
    </lineage>
</organism>
<dbReference type="InParanoid" id="A0A165QA79"/>
<name>A0A165QA79_9AGAM</name>
<dbReference type="OrthoDB" id="5283654at2759"/>
<keyword evidence="2" id="KW-1185">Reference proteome</keyword>
<dbReference type="EMBL" id="KV425599">
    <property type="protein sequence ID" value="KZT22133.1"/>
    <property type="molecule type" value="Genomic_DNA"/>
</dbReference>
<dbReference type="AlphaFoldDB" id="A0A165QA79"/>